<evidence type="ECO:0000256" key="5">
    <source>
        <dbReference type="ARBA" id="ARBA00051722"/>
    </source>
</evidence>
<dbReference type="SUPFAM" id="SSF52788">
    <property type="entry name" value="Phosphotyrosine protein phosphatases I"/>
    <property type="match status" value="1"/>
</dbReference>
<dbReference type="RefSeq" id="WP_215436328.1">
    <property type="nucleotide sequence ID" value="NZ_AP025943.1"/>
</dbReference>
<name>A0ABN6QM69_9BACT</name>
<gene>
    <name evidence="7" type="ORF">Abiwalacus_20640</name>
</gene>
<dbReference type="PANTHER" id="PTHR11717">
    <property type="entry name" value="LOW MOLECULAR WEIGHT PROTEIN TYROSINE PHOSPHATASE"/>
    <property type="match status" value="1"/>
</dbReference>
<dbReference type="InterPro" id="IPR036196">
    <property type="entry name" value="Ptyr_pPase_sf"/>
</dbReference>
<evidence type="ECO:0000259" key="6">
    <source>
        <dbReference type="SMART" id="SM00226"/>
    </source>
</evidence>
<reference evidence="7" key="1">
    <citation type="submission" date="2022-06" db="EMBL/GenBank/DDBJ databases">
        <title>Akkermansia biwalacus sp. nov., an anaerobic mucin-degrading bacterium isolated from human intestine.</title>
        <authorList>
            <person name="Kobayashi Y."/>
            <person name="Inoue S."/>
            <person name="Kawahara T."/>
            <person name="Kohda N."/>
        </authorList>
    </citation>
    <scope>NUCLEOTIDE SEQUENCE</scope>
    <source>
        <strain evidence="7">WON2089</strain>
    </source>
</reference>
<evidence type="ECO:0000256" key="4">
    <source>
        <dbReference type="ARBA" id="ARBA00022912"/>
    </source>
</evidence>
<evidence type="ECO:0000256" key="3">
    <source>
        <dbReference type="ARBA" id="ARBA00022801"/>
    </source>
</evidence>
<dbReference type="SMART" id="SM00226">
    <property type="entry name" value="LMWPc"/>
    <property type="match status" value="1"/>
</dbReference>
<proteinExistence type="inferred from homology"/>
<dbReference type="Gene3D" id="3.40.50.2300">
    <property type="match status" value="1"/>
</dbReference>
<feature type="domain" description="Phosphotyrosine protein phosphatase I" evidence="6">
    <location>
        <begin position="5"/>
        <end position="146"/>
    </location>
</feature>
<dbReference type="Pfam" id="PF01451">
    <property type="entry name" value="LMWPc"/>
    <property type="match status" value="1"/>
</dbReference>
<keyword evidence="4" id="KW-0904">Protein phosphatase</keyword>
<dbReference type="EC" id="3.1.3.48" evidence="2"/>
<dbReference type="CDD" id="cd16344">
    <property type="entry name" value="LMWPAP"/>
    <property type="match status" value="1"/>
</dbReference>
<evidence type="ECO:0000256" key="2">
    <source>
        <dbReference type="ARBA" id="ARBA00013064"/>
    </source>
</evidence>
<accession>A0ABN6QM69</accession>
<protein>
    <recommendedName>
        <fullName evidence="2">protein-tyrosine-phosphatase</fullName>
        <ecNumber evidence="2">3.1.3.48</ecNumber>
    </recommendedName>
</protein>
<dbReference type="Proteomes" id="UP001062263">
    <property type="component" value="Chromosome"/>
</dbReference>
<dbReference type="EMBL" id="AP025943">
    <property type="protein sequence ID" value="BDL44490.1"/>
    <property type="molecule type" value="Genomic_DNA"/>
</dbReference>
<organism evidence="7 8">
    <name type="scientific">Akkermansia biwaensis</name>
    <dbReference type="NCBI Taxonomy" id="2946555"/>
    <lineage>
        <taxon>Bacteria</taxon>
        <taxon>Pseudomonadati</taxon>
        <taxon>Verrucomicrobiota</taxon>
        <taxon>Verrucomicrobiia</taxon>
        <taxon>Verrucomicrobiales</taxon>
        <taxon>Akkermansiaceae</taxon>
        <taxon>Akkermansia</taxon>
    </lineage>
</organism>
<evidence type="ECO:0000313" key="8">
    <source>
        <dbReference type="Proteomes" id="UP001062263"/>
    </source>
</evidence>
<comment type="similarity">
    <text evidence="1">Belongs to the low molecular weight phosphotyrosine protein phosphatase family.</text>
</comment>
<dbReference type="PANTHER" id="PTHR11717:SF31">
    <property type="entry name" value="LOW MOLECULAR WEIGHT PROTEIN-TYROSINE-PHOSPHATASE ETP-RELATED"/>
    <property type="match status" value="1"/>
</dbReference>
<sequence length="151" mass="16410">MNQRKKILFVCTGNTCRSPMAEGLFLKLSAGHPEWLAGSAGTAAWNGQGASPETLHVLNDHEVDLSGHASRAVTLELVEEATDIYTMTESHLAAMLANFPEHADKIRLVTCYTDNRNISDPIGCGQAAYNNVARQLTDAIRAIIARMEQEA</sequence>
<evidence type="ECO:0000256" key="1">
    <source>
        <dbReference type="ARBA" id="ARBA00011063"/>
    </source>
</evidence>
<keyword evidence="8" id="KW-1185">Reference proteome</keyword>
<keyword evidence="3" id="KW-0378">Hydrolase</keyword>
<dbReference type="PRINTS" id="PR00719">
    <property type="entry name" value="LMWPTPASE"/>
</dbReference>
<dbReference type="InterPro" id="IPR050438">
    <property type="entry name" value="LMW_PTPase"/>
</dbReference>
<dbReference type="InterPro" id="IPR017867">
    <property type="entry name" value="Tyr_phospatase_low_mol_wt"/>
</dbReference>
<evidence type="ECO:0000313" key="7">
    <source>
        <dbReference type="EMBL" id="BDL44490.1"/>
    </source>
</evidence>
<dbReference type="InterPro" id="IPR023485">
    <property type="entry name" value="Ptyr_pPase"/>
</dbReference>
<comment type="catalytic activity">
    <reaction evidence="5">
        <text>O-phospho-L-tyrosyl-[protein] + H2O = L-tyrosyl-[protein] + phosphate</text>
        <dbReference type="Rhea" id="RHEA:10684"/>
        <dbReference type="Rhea" id="RHEA-COMP:10136"/>
        <dbReference type="Rhea" id="RHEA-COMP:20101"/>
        <dbReference type="ChEBI" id="CHEBI:15377"/>
        <dbReference type="ChEBI" id="CHEBI:43474"/>
        <dbReference type="ChEBI" id="CHEBI:46858"/>
        <dbReference type="ChEBI" id="CHEBI:61978"/>
        <dbReference type="EC" id="3.1.3.48"/>
    </reaction>
</comment>